<dbReference type="AlphaFoldDB" id="A0A285IK38"/>
<dbReference type="Proteomes" id="UP000219573">
    <property type="component" value="Unassembled WGS sequence"/>
</dbReference>
<gene>
    <name evidence="1" type="ORF">SAMN06265827_1762</name>
</gene>
<evidence type="ECO:0000313" key="1">
    <source>
        <dbReference type="EMBL" id="SNY48314.1"/>
    </source>
</evidence>
<keyword evidence="2" id="KW-1185">Reference proteome</keyword>
<dbReference type="RefSeq" id="WP_097019718.1">
    <property type="nucleotide sequence ID" value="NZ_OBDZ01000076.1"/>
</dbReference>
<sequence length="175" mass="20089">MTKKETSKLLSILAVAYDKFQVDSQGVKLKVWHELLRDIPYQVAQLAAKKLILKSPFPPVIADIRREVASIATSKDKLTATDAWEEVIKAIRHYGYYREKEALESMNSLVARTVRAMGWREICLESKIGVIRGQFIKMYGQLLKRKQEDDLLPIELRESIRLISEGELKLKESVS</sequence>
<name>A0A285IK38_9FIRM</name>
<evidence type="ECO:0000313" key="2">
    <source>
        <dbReference type="Proteomes" id="UP000219573"/>
    </source>
</evidence>
<proteinExistence type="predicted"/>
<dbReference type="EMBL" id="OBDZ01000076">
    <property type="protein sequence ID" value="SNY48314.1"/>
    <property type="molecule type" value="Genomic_DNA"/>
</dbReference>
<protein>
    <submittedName>
        <fullName evidence="1">Loader and inhibitor of phage G40P</fullName>
    </submittedName>
</protein>
<reference evidence="2" key="1">
    <citation type="submission" date="2017-09" db="EMBL/GenBank/DDBJ databases">
        <authorList>
            <person name="Varghese N."/>
            <person name="Submissions S."/>
        </authorList>
    </citation>
    <scope>NUCLEOTIDE SEQUENCE [LARGE SCALE GENOMIC DNA]</scope>
    <source>
        <strain evidence="2">MSL47</strain>
    </source>
</reference>
<accession>A0A285IK38</accession>
<organism evidence="1 2">
    <name type="scientific">Orenia metallireducens</name>
    <dbReference type="NCBI Taxonomy" id="1413210"/>
    <lineage>
        <taxon>Bacteria</taxon>
        <taxon>Bacillati</taxon>
        <taxon>Bacillota</taxon>
        <taxon>Clostridia</taxon>
        <taxon>Halanaerobiales</taxon>
        <taxon>Halobacteroidaceae</taxon>
        <taxon>Orenia</taxon>
    </lineage>
</organism>
<dbReference type="Gene3D" id="1.10.8.200">
    <property type="entry name" value="Replisome organizer (g39p helicase loader/inhibitor protein)"/>
    <property type="match status" value="1"/>
</dbReference>
<dbReference type="OrthoDB" id="1634442at2"/>